<dbReference type="STRING" id="290317.Cpha266_0945"/>
<keyword evidence="4 7" id="KW-0812">Transmembrane</keyword>
<protein>
    <submittedName>
        <fullName evidence="8">DoxX family protein</fullName>
    </submittedName>
</protein>
<keyword evidence="6 7" id="KW-0472">Membrane</keyword>
<organism evidence="8 9">
    <name type="scientific">Chlorobium phaeobacteroides (strain DSM 266 / SMG 266 / 2430)</name>
    <dbReference type="NCBI Taxonomy" id="290317"/>
    <lineage>
        <taxon>Bacteria</taxon>
        <taxon>Pseudomonadati</taxon>
        <taxon>Chlorobiota</taxon>
        <taxon>Chlorobiia</taxon>
        <taxon>Chlorobiales</taxon>
        <taxon>Chlorobiaceae</taxon>
        <taxon>Chlorobium/Pelodictyon group</taxon>
        <taxon>Chlorobium</taxon>
    </lineage>
</organism>
<dbReference type="Pfam" id="PF07681">
    <property type="entry name" value="DoxX"/>
    <property type="match status" value="1"/>
</dbReference>
<evidence type="ECO:0000313" key="8">
    <source>
        <dbReference type="EMBL" id="ABL64993.1"/>
    </source>
</evidence>
<dbReference type="GO" id="GO:0005886">
    <property type="term" value="C:plasma membrane"/>
    <property type="evidence" value="ECO:0007669"/>
    <property type="project" value="UniProtKB-SubCell"/>
</dbReference>
<dbReference type="InterPro" id="IPR051907">
    <property type="entry name" value="DoxX-like_oxidoreductase"/>
</dbReference>
<dbReference type="AlphaFoldDB" id="A1BF16"/>
<evidence type="ECO:0000256" key="6">
    <source>
        <dbReference type="ARBA" id="ARBA00023136"/>
    </source>
</evidence>
<evidence type="ECO:0000256" key="3">
    <source>
        <dbReference type="ARBA" id="ARBA00022475"/>
    </source>
</evidence>
<sequence>MIDRFFNNSDLGKLFLRLPVGGLMLFHGVNKLQHGYVFVEKMLIKSGLPGYLSHGILAGELLAPILILLGMYVRVAAILEATVMVMAIYLVHRGELMSLGEHGAYALELQAFYLFGSLAILFLGAGRYSVQKGRKW</sequence>
<proteinExistence type="inferred from homology"/>
<reference evidence="8 9" key="1">
    <citation type="submission" date="2006-12" db="EMBL/GenBank/DDBJ databases">
        <title>Complete sequence of Chlorobium phaeobacteroides DSM 266.</title>
        <authorList>
            <consortium name="US DOE Joint Genome Institute"/>
            <person name="Copeland A."/>
            <person name="Lucas S."/>
            <person name="Lapidus A."/>
            <person name="Barry K."/>
            <person name="Detter J.C."/>
            <person name="Glavina del Rio T."/>
            <person name="Hammon N."/>
            <person name="Israni S."/>
            <person name="Pitluck S."/>
            <person name="Goltsman E."/>
            <person name="Schmutz J."/>
            <person name="Larimer F."/>
            <person name="Land M."/>
            <person name="Hauser L."/>
            <person name="Mikhailova N."/>
            <person name="Li T."/>
            <person name="Overmann J."/>
            <person name="Bryant D.A."/>
            <person name="Richardson P."/>
        </authorList>
    </citation>
    <scope>NUCLEOTIDE SEQUENCE [LARGE SCALE GENOMIC DNA]</scope>
    <source>
        <strain evidence="8 9">DSM 266</strain>
    </source>
</reference>
<keyword evidence="5 7" id="KW-1133">Transmembrane helix</keyword>
<dbReference type="eggNOG" id="COG2259">
    <property type="taxonomic scope" value="Bacteria"/>
</dbReference>
<evidence type="ECO:0000256" key="7">
    <source>
        <dbReference type="SAM" id="Phobius"/>
    </source>
</evidence>
<name>A1BF16_CHLPD</name>
<dbReference type="EMBL" id="CP000492">
    <property type="protein sequence ID" value="ABL64993.1"/>
    <property type="molecule type" value="Genomic_DNA"/>
</dbReference>
<dbReference type="RefSeq" id="WP_011744820.1">
    <property type="nucleotide sequence ID" value="NC_008639.1"/>
</dbReference>
<evidence type="ECO:0000256" key="1">
    <source>
        <dbReference type="ARBA" id="ARBA00004651"/>
    </source>
</evidence>
<evidence type="ECO:0000256" key="5">
    <source>
        <dbReference type="ARBA" id="ARBA00022989"/>
    </source>
</evidence>
<dbReference type="PANTHER" id="PTHR33452">
    <property type="entry name" value="OXIDOREDUCTASE CATD-RELATED"/>
    <property type="match status" value="1"/>
</dbReference>
<feature type="transmembrane region" description="Helical" evidence="7">
    <location>
        <begin position="61"/>
        <end position="91"/>
    </location>
</feature>
<evidence type="ECO:0000313" key="9">
    <source>
        <dbReference type="Proteomes" id="UP000008701"/>
    </source>
</evidence>
<dbReference type="InterPro" id="IPR032808">
    <property type="entry name" value="DoxX"/>
</dbReference>
<dbReference type="Proteomes" id="UP000008701">
    <property type="component" value="Chromosome"/>
</dbReference>
<keyword evidence="9" id="KW-1185">Reference proteome</keyword>
<dbReference type="HOGENOM" id="CLU_058421_6_3_10"/>
<dbReference type="KEGG" id="cph:Cpha266_0945"/>
<dbReference type="OrthoDB" id="280866at2"/>
<evidence type="ECO:0000256" key="4">
    <source>
        <dbReference type="ARBA" id="ARBA00022692"/>
    </source>
</evidence>
<accession>A1BF16</accession>
<feature type="transmembrane region" description="Helical" evidence="7">
    <location>
        <begin position="111"/>
        <end position="130"/>
    </location>
</feature>
<comment type="subcellular location">
    <subcellularLocation>
        <location evidence="1">Cell membrane</location>
        <topology evidence="1">Multi-pass membrane protein</topology>
    </subcellularLocation>
</comment>
<dbReference type="PANTHER" id="PTHR33452:SF1">
    <property type="entry name" value="INNER MEMBRANE PROTEIN YPHA-RELATED"/>
    <property type="match status" value="1"/>
</dbReference>
<gene>
    <name evidence="8" type="ordered locus">Cpha266_0945</name>
</gene>
<comment type="similarity">
    <text evidence="2">Belongs to the DoxX family.</text>
</comment>
<evidence type="ECO:0000256" key="2">
    <source>
        <dbReference type="ARBA" id="ARBA00006679"/>
    </source>
</evidence>
<keyword evidence="3" id="KW-1003">Cell membrane</keyword>